<dbReference type="RefSeq" id="WP_119846306.1">
    <property type="nucleotide sequence ID" value="NZ_CP032412.1"/>
</dbReference>
<keyword evidence="1" id="KW-0472">Membrane</keyword>
<reference evidence="2 3" key="1">
    <citation type="submission" date="2018-09" db="EMBL/GenBank/DDBJ databases">
        <title>Genome Sequence of Paenibacillus lautus Strain E7593-69, Azo Dye-Degrading Bacteria, Isolated from Commercial Tattoo Inks.</title>
        <authorList>
            <person name="Nho S.W."/>
            <person name="Kim S.-J."/>
            <person name="Kweon O."/>
            <person name="Cerniglia C.E."/>
        </authorList>
    </citation>
    <scope>NUCLEOTIDE SEQUENCE [LARGE SCALE GENOMIC DNA]</scope>
    <source>
        <strain evidence="2 3">E7593-69</strain>
    </source>
</reference>
<dbReference type="EMBL" id="CP032412">
    <property type="protein sequence ID" value="AYB42080.1"/>
    <property type="molecule type" value="Genomic_DNA"/>
</dbReference>
<dbReference type="Proteomes" id="UP000266552">
    <property type="component" value="Chromosome"/>
</dbReference>
<keyword evidence="3" id="KW-1185">Reference proteome</keyword>
<keyword evidence="1" id="KW-1133">Transmembrane helix</keyword>
<protein>
    <recommendedName>
        <fullName evidence="4">Copper resistance protein D domain-containing protein</fullName>
    </recommendedName>
</protein>
<evidence type="ECO:0008006" key="4">
    <source>
        <dbReference type="Google" id="ProtNLM"/>
    </source>
</evidence>
<evidence type="ECO:0000313" key="2">
    <source>
        <dbReference type="EMBL" id="AYB42080.1"/>
    </source>
</evidence>
<feature type="transmembrane region" description="Helical" evidence="1">
    <location>
        <begin position="75"/>
        <end position="96"/>
    </location>
</feature>
<dbReference type="AlphaFoldDB" id="A0A385TC15"/>
<gene>
    <name evidence="2" type="ORF">D5F53_01720</name>
</gene>
<feature type="transmembrane region" description="Helical" evidence="1">
    <location>
        <begin position="6"/>
        <end position="29"/>
    </location>
</feature>
<dbReference type="KEGG" id="plw:D5F53_01720"/>
<accession>A0A385TC15</accession>
<evidence type="ECO:0000313" key="3">
    <source>
        <dbReference type="Proteomes" id="UP000266552"/>
    </source>
</evidence>
<proteinExistence type="predicted"/>
<feature type="transmembrane region" description="Helical" evidence="1">
    <location>
        <begin position="117"/>
        <end position="139"/>
    </location>
</feature>
<organism evidence="2 3">
    <name type="scientific">Paenibacillus lautus</name>
    <name type="common">Bacillus lautus</name>
    <dbReference type="NCBI Taxonomy" id="1401"/>
    <lineage>
        <taxon>Bacteria</taxon>
        <taxon>Bacillati</taxon>
        <taxon>Bacillota</taxon>
        <taxon>Bacilli</taxon>
        <taxon>Bacillales</taxon>
        <taxon>Paenibacillaceae</taxon>
        <taxon>Paenibacillus</taxon>
    </lineage>
</organism>
<feature type="transmembrane region" description="Helical" evidence="1">
    <location>
        <begin position="50"/>
        <end position="69"/>
    </location>
</feature>
<name>A0A385TC15_PAELA</name>
<evidence type="ECO:0000256" key="1">
    <source>
        <dbReference type="SAM" id="Phobius"/>
    </source>
</evidence>
<sequence>MYELSYFIHIAGIILWIGAFFSFGLLLTGMIKKGDALRTGDQIRKIVNRVILPSSIMIVLSGSYMISQFDRGNLPFYLSLMEMAGSMIVLLSIIVLSMLSRKISKAVNVDKKSSLLGYYRTTIISSAVLALGVVLITALRLM</sequence>
<keyword evidence="1" id="KW-0812">Transmembrane</keyword>